<protein>
    <recommendedName>
        <fullName evidence="4">Secreted protein</fullName>
    </recommendedName>
</protein>
<feature type="chain" id="PRO_5043540180" description="Secreted protein" evidence="1">
    <location>
        <begin position="19"/>
        <end position="73"/>
    </location>
</feature>
<feature type="signal peptide" evidence="1">
    <location>
        <begin position="1"/>
        <end position="18"/>
    </location>
</feature>
<name>A0AAV5LKX9_9ROSI</name>
<sequence>MGVISYLFFLCILRYSSYNHPCCVARCREMQVRNAYASQKLKVWLPQPPEFQSFGWPVLCRNFQALSNAEDGC</sequence>
<evidence type="ECO:0000256" key="1">
    <source>
        <dbReference type="SAM" id="SignalP"/>
    </source>
</evidence>
<gene>
    <name evidence="2" type="ORF">SLEP1_g45963</name>
</gene>
<dbReference type="AlphaFoldDB" id="A0AAV5LKX9"/>
<accession>A0AAV5LKX9</accession>
<evidence type="ECO:0000313" key="2">
    <source>
        <dbReference type="EMBL" id="GKV38005.1"/>
    </source>
</evidence>
<reference evidence="2 3" key="1">
    <citation type="journal article" date="2021" name="Commun. Biol.">
        <title>The genome of Shorea leprosula (Dipterocarpaceae) highlights the ecological relevance of drought in aseasonal tropical rainforests.</title>
        <authorList>
            <person name="Ng K.K.S."/>
            <person name="Kobayashi M.J."/>
            <person name="Fawcett J.A."/>
            <person name="Hatakeyama M."/>
            <person name="Paape T."/>
            <person name="Ng C.H."/>
            <person name="Ang C.C."/>
            <person name="Tnah L.H."/>
            <person name="Lee C.T."/>
            <person name="Nishiyama T."/>
            <person name="Sese J."/>
            <person name="O'Brien M.J."/>
            <person name="Copetti D."/>
            <person name="Mohd Noor M.I."/>
            <person name="Ong R.C."/>
            <person name="Putra M."/>
            <person name="Sireger I.Z."/>
            <person name="Indrioko S."/>
            <person name="Kosugi Y."/>
            <person name="Izuno A."/>
            <person name="Isagi Y."/>
            <person name="Lee S.L."/>
            <person name="Shimizu K.K."/>
        </authorList>
    </citation>
    <scope>NUCLEOTIDE SEQUENCE [LARGE SCALE GENOMIC DNA]</scope>
    <source>
        <strain evidence="2">214</strain>
    </source>
</reference>
<evidence type="ECO:0008006" key="4">
    <source>
        <dbReference type="Google" id="ProtNLM"/>
    </source>
</evidence>
<evidence type="ECO:0000313" key="3">
    <source>
        <dbReference type="Proteomes" id="UP001054252"/>
    </source>
</evidence>
<proteinExistence type="predicted"/>
<dbReference type="Proteomes" id="UP001054252">
    <property type="component" value="Unassembled WGS sequence"/>
</dbReference>
<keyword evidence="1" id="KW-0732">Signal</keyword>
<dbReference type="EMBL" id="BPVZ01000125">
    <property type="protein sequence ID" value="GKV38005.1"/>
    <property type="molecule type" value="Genomic_DNA"/>
</dbReference>
<comment type="caution">
    <text evidence="2">The sequence shown here is derived from an EMBL/GenBank/DDBJ whole genome shotgun (WGS) entry which is preliminary data.</text>
</comment>
<organism evidence="2 3">
    <name type="scientific">Rubroshorea leprosula</name>
    <dbReference type="NCBI Taxonomy" id="152421"/>
    <lineage>
        <taxon>Eukaryota</taxon>
        <taxon>Viridiplantae</taxon>
        <taxon>Streptophyta</taxon>
        <taxon>Embryophyta</taxon>
        <taxon>Tracheophyta</taxon>
        <taxon>Spermatophyta</taxon>
        <taxon>Magnoliopsida</taxon>
        <taxon>eudicotyledons</taxon>
        <taxon>Gunneridae</taxon>
        <taxon>Pentapetalae</taxon>
        <taxon>rosids</taxon>
        <taxon>malvids</taxon>
        <taxon>Malvales</taxon>
        <taxon>Dipterocarpaceae</taxon>
        <taxon>Rubroshorea</taxon>
    </lineage>
</organism>
<keyword evidence="3" id="KW-1185">Reference proteome</keyword>